<evidence type="ECO:0000313" key="2">
    <source>
        <dbReference type="EMBL" id="KAJ7318185.1"/>
    </source>
</evidence>
<comment type="caution">
    <text evidence="2">The sequence shown here is derived from an EMBL/GenBank/DDBJ whole genome shotgun (WGS) entry which is preliminary data.</text>
</comment>
<reference evidence="2" key="1">
    <citation type="submission" date="2023-03" db="EMBL/GenBank/DDBJ databases">
        <title>Massive genome expansion in bonnet fungi (Mycena s.s.) driven by repeated elements and novel gene families across ecological guilds.</title>
        <authorList>
            <consortium name="Lawrence Berkeley National Laboratory"/>
            <person name="Harder C.B."/>
            <person name="Miyauchi S."/>
            <person name="Viragh M."/>
            <person name="Kuo A."/>
            <person name="Thoen E."/>
            <person name="Andreopoulos B."/>
            <person name="Lu D."/>
            <person name="Skrede I."/>
            <person name="Drula E."/>
            <person name="Henrissat B."/>
            <person name="Morin E."/>
            <person name="Kohler A."/>
            <person name="Barry K."/>
            <person name="LaButti K."/>
            <person name="Morin E."/>
            <person name="Salamov A."/>
            <person name="Lipzen A."/>
            <person name="Mereny Z."/>
            <person name="Hegedus B."/>
            <person name="Baldrian P."/>
            <person name="Stursova M."/>
            <person name="Weitz H."/>
            <person name="Taylor A."/>
            <person name="Grigoriev I.V."/>
            <person name="Nagy L.G."/>
            <person name="Martin F."/>
            <person name="Kauserud H."/>
        </authorList>
    </citation>
    <scope>NUCLEOTIDE SEQUENCE</scope>
    <source>
        <strain evidence="2">CBHHK002</strain>
    </source>
</reference>
<keyword evidence="1" id="KW-0732">Signal</keyword>
<evidence type="ECO:0000256" key="1">
    <source>
        <dbReference type="SAM" id="SignalP"/>
    </source>
</evidence>
<dbReference type="Proteomes" id="UP001218218">
    <property type="component" value="Unassembled WGS sequence"/>
</dbReference>
<feature type="signal peptide" evidence="1">
    <location>
        <begin position="1"/>
        <end position="19"/>
    </location>
</feature>
<feature type="chain" id="PRO_5042276730" evidence="1">
    <location>
        <begin position="20"/>
        <end position="120"/>
    </location>
</feature>
<keyword evidence="3" id="KW-1185">Reference proteome</keyword>
<protein>
    <submittedName>
        <fullName evidence="2">Uncharacterized protein</fullName>
    </submittedName>
</protein>
<dbReference type="AlphaFoldDB" id="A0AAD7EFK9"/>
<name>A0AAD7EFK9_9AGAR</name>
<sequence length="120" mass="12716">MQLFAFSIILIVLVLGAQGANIPAPITYCRCASDSSGVSCAAIAAVLQTVKMFLAQTQVSQKQLMAGLQAIAAVLQTVKMFLAQTQVSQKQLMAGLQAIAAVLQPVKMFLARVPKPELIK</sequence>
<proteinExistence type="predicted"/>
<evidence type="ECO:0000313" key="3">
    <source>
        <dbReference type="Proteomes" id="UP001218218"/>
    </source>
</evidence>
<organism evidence="2 3">
    <name type="scientific">Mycena albidolilacea</name>
    <dbReference type="NCBI Taxonomy" id="1033008"/>
    <lineage>
        <taxon>Eukaryota</taxon>
        <taxon>Fungi</taxon>
        <taxon>Dikarya</taxon>
        <taxon>Basidiomycota</taxon>
        <taxon>Agaricomycotina</taxon>
        <taxon>Agaricomycetes</taxon>
        <taxon>Agaricomycetidae</taxon>
        <taxon>Agaricales</taxon>
        <taxon>Marasmiineae</taxon>
        <taxon>Mycenaceae</taxon>
        <taxon>Mycena</taxon>
    </lineage>
</organism>
<accession>A0AAD7EFK9</accession>
<dbReference type="EMBL" id="JARIHO010000059">
    <property type="protein sequence ID" value="KAJ7318185.1"/>
    <property type="molecule type" value="Genomic_DNA"/>
</dbReference>
<gene>
    <name evidence="2" type="ORF">DFH08DRAFT_820190</name>
</gene>